<reference evidence="2 3" key="1">
    <citation type="submission" date="2019-12" db="EMBL/GenBank/DDBJ databases">
        <title>Genomic-based taxomic classification of the family Erythrobacteraceae.</title>
        <authorList>
            <person name="Xu L."/>
        </authorList>
    </citation>
    <scope>NUCLEOTIDE SEQUENCE [LARGE SCALE GENOMIC DNA]</scope>
    <source>
        <strain evidence="2 3">LMG 29518</strain>
    </source>
</reference>
<dbReference type="RefSeq" id="WP_160736448.1">
    <property type="nucleotide sequence ID" value="NZ_WTYT01000004.1"/>
</dbReference>
<dbReference type="EMBL" id="WTYT01000004">
    <property type="protein sequence ID" value="MXO65989.1"/>
    <property type="molecule type" value="Genomic_DNA"/>
</dbReference>
<proteinExistence type="predicted"/>
<dbReference type="OrthoDB" id="9804637at2"/>
<feature type="transmembrane region" description="Helical" evidence="1">
    <location>
        <begin position="53"/>
        <end position="73"/>
    </location>
</feature>
<organism evidence="2 3">
    <name type="scientific">Altericroceibacterium endophyticum</name>
    <dbReference type="NCBI Taxonomy" id="1808508"/>
    <lineage>
        <taxon>Bacteria</taxon>
        <taxon>Pseudomonadati</taxon>
        <taxon>Pseudomonadota</taxon>
        <taxon>Alphaproteobacteria</taxon>
        <taxon>Sphingomonadales</taxon>
        <taxon>Erythrobacteraceae</taxon>
        <taxon>Altericroceibacterium</taxon>
    </lineage>
</organism>
<dbReference type="AlphaFoldDB" id="A0A6I4T6E6"/>
<evidence type="ECO:0000256" key="1">
    <source>
        <dbReference type="SAM" id="Phobius"/>
    </source>
</evidence>
<keyword evidence="3" id="KW-1185">Reference proteome</keyword>
<keyword evidence="1" id="KW-0472">Membrane</keyword>
<keyword evidence="1" id="KW-0812">Transmembrane</keyword>
<sequence length="97" mass="10728">MEWTSVLAIYFLLWVFSAFILLPFGVKTHDETGEPKVPGQADSAPVNFRPGRILIRATILAAVLCALYVANYANGWITIDDIDLIGMPDRFKDMPAG</sequence>
<accession>A0A6I4T6E6</accession>
<dbReference type="Pfam" id="PF07330">
    <property type="entry name" value="DUF1467"/>
    <property type="match status" value="1"/>
</dbReference>
<name>A0A6I4T6E6_9SPHN</name>
<gene>
    <name evidence="2" type="ORF">GRI91_09510</name>
</gene>
<protein>
    <submittedName>
        <fullName evidence="2">DUF1467 family protein</fullName>
    </submittedName>
</protein>
<evidence type="ECO:0000313" key="3">
    <source>
        <dbReference type="Proteomes" id="UP000438476"/>
    </source>
</evidence>
<keyword evidence="1" id="KW-1133">Transmembrane helix</keyword>
<evidence type="ECO:0000313" key="2">
    <source>
        <dbReference type="EMBL" id="MXO65989.1"/>
    </source>
</evidence>
<comment type="caution">
    <text evidence="2">The sequence shown here is derived from an EMBL/GenBank/DDBJ whole genome shotgun (WGS) entry which is preliminary data.</text>
</comment>
<dbReference type="Proteomes" id="UP000438476">
    <property type="component" value="Unassembled WGS sequence"/>
</dbReference>
<feature type="transmembrane region" description="Helical" evidence="1">
    <location>
        <begin position="6"/>
        <end position="26"/>
    </location>
</feature>
<dbReference type="InterPro" id="IPR009935">
    <property type="entry name" value="DUF1467"/>
</dbReference>